<dbReference type="InterPro" id="IPR001790">
    <property type="entry name" value="Ribosomal_uL10"/>
</dbReference>
<dbReference type="InterPro" id="IPR043141">
    <property type="entry name" value="Ribosomal_uL10-like_sf"/>
</dbReference>
<evidence type="ECO:0000313" key="7">
    <source>
        <dbReference type="EMBL" id="GFK96115.1"/>
    </source>
</evidence>
<dbReference type="CDD" id="cd05797">
    <property type="entry name" value="Ribosomal_L10"/>
    <property type="match status" value="1"/>
</dbReference>
<keyword evidence="6" id="KW-0699">rRNA-binding</keyword>
<reference evidence="7 8" key="1">
    <citation type="submission" date="2020-04" db="EMBL/GenBank/DDBJ databases">
        <authorList>
            <consortium name="Desulfovibrio sp. FSS-1 genome sequencing consortium"/>
            <person name="Shimoshige H."/>
            <person name="Kobayashi H."/>
            <person name="Maekawa T."/>
        </authorList>
    </citation>
    <scope>NUCLEOTIDE SEQUENCE [LARGE SCALE GENOMIC DNA]</scope>
    <source>
        <strain evidence="7 8">SIID29052-01</strain>
    </source>
</reference>
<keyword evidence="4 6" id="KW-0687">Ribonucleoprotein</keyword>
<keyword evidence="8" id="KW-1185">Reference proteome</keyword>
<keyword evidence="6" id="KW-0694">RNA-binding</keyword>
<organism evidence="7 8">
    <name type="scientific">Fundidesulfovibrio magnetotacticus</name>
    <dbReference type="NCBI Taxonomy" id="2730080"/>
    <lineage>
        <taxon>Bacteria</taxon>
        <taxon>Pseudomonadati</taxon>
        <taxon>Thermodesulfobacteriota</taxon>
        <taxon>Desulfovibrionia</taxon>
        <taxon>Desulfovibrionales</taxon>
        <taxon>Desulfovibrionaceae</taxon>
        <taxon>Fundidesulfovibrio</taxon>
    </lineage>
</organism>
<dbReference type="Gene3D" id="6.10.250.290">
    <property type="match status" value="1"/>
</dbReference>
<evidence type="ECO:0000256" key="4">
    <source>
        <dbReference type="ARBA" id="ARBA00023274"/>
    </source>
</evidence>
<evidence type="ECO:0000256" key="5">
    <source>
        <dbReference type="ARBA" id="ARBA00035202"/>
    </source>
</evidence>
<dbReference type="InterPro" id="IPR002363">
    <property type="entry name" value="Ribosomal_uL10_CS_bac"/>
</dbReference>
<dbReference type="InterPro" id="IPR047865">
    <property type="entry name" value="Ribosomal_uL10_bac_type"/>
</dbReference>
<evidence type="ECO:0000313" key="8">
    <source>
        <dbReference type="Proteomes" id="UP000494245"/>
    </source>
</evidence>
<dbReference type="PANTHER" id="PTHR11560">
    <property type="entry name" value="39S RIBOSOMAL PROTEIN L10, MITOCHONDRIAL"/>
    <property type="match status" value="1"/>
</dbReference>
<comment type="function">
    <text evidence="1 6">Forms part of the ribosomal stalk, playing a central role in the interaction of the ribosome with GTP-bound translation factors.</text>
</comment>
<dbReference type="RefSeq" id="WP_173087250.1">
    <property type="nucleotide sequence ID" value="NZ_BLTE01000034.1"/>
</dbReference>
<dbReference type="GO" id="GO:0006412">
    <property type="term" value="P:translation"/>
    <property type="evidence" value="ECO:0007669"/>
    <property type="project" value="UniProtKB-UniRule"/>
</dbReference>
<gene>
    <name evidence="6 7" type="primary">rplJ</name>
    <name evidence="7" type="ORF">NNJEOMEG_03989</name>
</gene>
<comment type="subunit">
    <text evidence="6">Part of the ribosomal stalk of the 50S ribosomal subunit. The N-terminus interacts with L11 and the large rRNA to form the base of the stalk. The C-terminus forms an elongated spine to which L12 dimers bind in a sequential fashion forming a multimeric L10(L12)X complex.</text>
</comment>
<dbReference type="HAMAP" id="MF_00362">
    <property type="entry name" value="Ribosomal_uL10"/>
    <property type="match status" value="1"/>
</dbReference>
<dbReference type="GO" id="GO:0015934">
    <property type="term" value="C:large ribosomal subunit"/>
    <property type="evidence" value="ECO:0007669"/>
    <property type="project" value="InterPro"/>
</dbReference>
<protein>
    <recommendedName>
        <fullName evidence="5 6">Large ribosomal subunit protein uL10</fullName>
    </recommendedName>
</protein>
<dbReference type="PROSITE" id="PS01109">
    <property type="entry name" value="RIBOSOMAL_L10"/>
    <property type="match status" value="1"/>
</dbReference>
<evidence type="ECO:0000256" key="6">
    <source>
        <dbReference type="HAMAP-Rule" id="MF_00362"/>
    </source>
</evidence>
<evidence type="ECO:0000256" key="3">
    <source>
        <dbReference type="ARBA" id="ARBA00022980"/>
    </source>
</evidence>
<accession>A0A6V8M668</accession>
<name>A0A6V8M668_9BACT</name>
<comment type="similarity">
    <text evidence="2 6">Belongs to the universal ribosomal protein uL10 family.</text>
</comment>
<dbReference type="Pfam" id="PF00466">
    <property type="entry name" value="Ribosomal_L10"/>
    <property type="match status" value="1"/>
</dbReference>
<dbReference type="GO" id="GO:0070180">
    <property type="term" value="F:large ribosomal subunit rRNA binding"/>
    <property type="evidence" value="ECO:0007669"/>
    <property type="project" value="UniProtKB-UniRule"/>
</dbReference>
<dbReference type="SUPFAM" id="SSF160369">
    <property type="entry name" value="Ribosomal protein L10-like"/>
    <property type="match status" value="1"/>
</dbReference>
<proteinExistence type="inferred from homology"/>
<reference evidence="7 8" key="2">
    <citation type="submission" date="2020-05" db="EMBL/GenBank/DDBJ databases">
        <title>Draft genome sequence of Desulfovibrio sp. strainFSS-1.</title>
        <authorList>
            <person name="Shimoshige H."/>
            <person name="Kobayashi H."/>
            <person name="Maekawa T."/>
        </authorList>
    </citation>
    <scope>NUCLEOTIDE SEQUENCE [LARGE SCALE GENOMIC DNA]</scope>
    <source>
        <strain evidence="7 8">SIID29052-01</strain>
    </source>
</reference>
<evidence type="ECO:0000256" key="1">
    <source>
        <dbReference type="ARBA" id="ARBA00002633"/>
    </source>
</evidence>
<evidence type="ECO:0000256" key="2">
    <source>
        <dbReference type="ARBA" id="ARBA00008889"/>
    </source>
</evidence>
<dbReference type="EMBL" id="BLTE01000034">
    <property type="protein sequence ID" value="GFK96115.1"/>
    <property type="molecule type" value="Genomic_DNA"/>
</dbReference>
<comment type="caution">
    <text evidence="7">The sequence shown here is derived from an EMBL/GenBank/DDBJ whole genome shotgun (WGS) entry which is preliminary data.</text>
</comment>
<dbReference type="AlphaFoldDB" id="A0A6V8M668"/>
<dbReference type="GO" id="GO:0003735">
    <property type="term" value="F:structural constituent of ribosome"/>
    <property type="evidence" value="ECO:0007669"/>
    <property type="project" value="InterPro"/>
</dbReference>
<sequence length="174" mass="18891">MQTREEKAEIIEKIKDRAGRASIAVVTDFKGLTVEEVTGLRVKLREAGVDFQVVKNTLARIALTGSPHDSIKERFKEQCAVAFGYDDPVACAKALVDYAKTNKKFSVRFASLQGQVIDEAGLKALSMLPSKPQLLAQVLGTMNAVPTNFVSVLANVMRGVLNVLTALKDKKEAA</sequence>
<dbReference type="InterPro" id="IPR022973">
    <property type="entry name" value="Ribosomal_uL10_bac"/>
</dbReference>
<keyword evidence="3 6" id="KW-0689">Ribosomal protein</keyword>
<dbReference type="Proteomes" id="UP000494245">
    <property type="component" value="Unassembled WGS sequence"/>
</dbReference>
<dbReference type="NCBIfam" id="NF000955">
    <property type="entry name" value="PRK00099.1-1"/>
    <property type="match status" value="1"/>
</dbReference>
<dbReference type="Gene3D" id="3.30.70.1730">
    <property type="match status" value="1"/>
</dbReference>